<evidence type="ECO:0000313" key="1">
    <source>
        <dbReference type="EMBL" id="UXN57157.1"/>
    </source>
</evidence>
<accession>A0ACD4CU95</accession>
<keyword evidence="2" id="KW-1185">Reference proteome</keyword>
<organism evidence="1 2">
    <name type="scientific">Phyllobacterium zundukense</name>
    <dbReference type="NCBI Taxonomy" id="1867719"/>
    <lineage>
        <taxon>Bacteria</taxon>
        <taxon>Pseudomonadati</taxon>
        <taxon>Pseudomonadota</taxon>
        <taxon>Alphaproteobacteria</taxon>
        <taxon>Hyphomicrobiales</taxon>
        <taxon>Phyllobacteriaceae</taxon>
        <taxon>Phyllobacterium</taxon>
    </lineage>
</organism>
<sequence>MSKLQEEVARRPISSRSSPWAIRLSKHLAQAGVTANCISLLSIVFAVIGGALIAFWAHPIAWLCAAACVQMRLICNLLDGMVAIEGGKKTSNGPLYNEFPDRICDTLFLVPVGYAVGYPWLGWLCALLAALTAYIRVFGGSLGLAQDFSGIMAKQRRMAVLTAALVAQSIEMWLFGSHWSLLVALAIITIGTLVTCVTRTIRISRELAGGSVPD</sequence>
<keyword evidence="1" id="KW-0614">Plasmid</keyword>
<reference evidence="1" key="1">
    <citation type="submission" date="2022-09" db="EMBL/GenBank/DDBJ databases">
        <title>Interaction between co-microsymbionts with complementary sets of symbiotic genes in legume-rhizobium systems.</title>
        <authorList>
            <person name="Safronova V."/>
            <person name="Sazanova A."/>
            <person name="Afonin A."/>
            <person name="Chirak E."/>
        </authorList>
    </citation>
    <scope>NUCLEOTIDE SEQUENCE</scope>
    <source>
        <strain evidence="1">A18/3m</strain>
    </source>
</reference>
<dbReference type="EMBL" id="CP104969">
    <property type="protein sequence ID" value="UXN57157.1"/>
    <property type="molecule type" value="Genomic_DNA"/>
</dbReference>
<dbReference type="Proteomes" id="UP001061991">
    <property type="component" value="Plasmid p_unnamed4"/>
</dbReference>
<proteinExistence type="predicted"/>
<protein>
    <submittedName>
        <fullName evidence="1">CDP-alcohol phosphatidyltransferase family protein</fullName>
    </submittedName>
</protein>
<geneLocation type="plasmid" evidence="1 2">
    <name>p_unnamed4</name>
</geneLocation>
<evidence type="ECO:0000313" key="2">
    <source>
        <dbReference type="Proteomes" id="UP001061991"/>
    </source>
</evidence>
<name>A0ACD4CU95_9HYPH</name>
<gene>
    <name evidence="1" type="ORF">N8E88_01655</name>
</gene>